<protein>
    <recommendedName>
        <fullName evidence="11">Putative inorganic phosphate cotransporter</fullName>
    </recommendedName>
</protein>
<dbReference type="GO" id="GO:0015293">
    <property type="term" value="F:symporter activity"/>
    <property type="evidence" value="ECO:0007669"/>
    <property type="project" value="UniProtKB-KW"/>
</dbReference>
<evidence type="ECO:0000256" key="9">
    <source>
        <dbReference type="ARBA" id="ARBA00023201"/>
    </source>
</evidence>
<dbReference type="Pfam" id="PF07690">
    <property type="entry name" value="MFS_1"/>
    <property type="match status" value="3"/>
</dbReference>
<reference evidence="13" key="1">
    <citation type="journal article" date="2013" name="Genome Biol.">
        <title>Draft genome of the mountain pine beetle, Dendroctonus ponderosae Hopkins, a major forest pest.</title>
        <authorList>
            <person name="Keeling C.I."/>
            <person name="Yuen M.M."/>
            <person name="Liao N.Y."/>
            <person name="Docking T.R."/>
            <person name="Chan S.K."/>
            <person name="Taylor G.A."/>
            <person name="Palmquist D.L."/>
            <person name="Jackman S.D."/>
            <person name="Nguyen A."/>
            <person name="Li M."/>
            <person name="Henderson H."/>
            <person name="Janes J.K."/>
            <person name="Zhao Y."/>
            <person name="Pandoh P."/>
            <person name="Moore R."/>
            <person name="Sperling F.A."/>
            <person name="Huber D.P."/>
            <person name="Birol I."/>
            <person name="Jones S.J."/>
            <person name="Bohlmann J."/>
        </authorList>
    </citation>
    <scope>NUCLEOTIDE SEQUENCE</scope>
</reference>
<feature type="domain" description="Major facilitator superfamily (MFS) profile" evidence="12">
    <location>
        <begin position="792"/>
        <end position="1216"/>
    </location>
</feature>
<dbReference type="GO" id="GO:0006814">
    <property type="term" value="P:sodium ion transport"/>
    <property type="evidence" value="ECO:0007669"/>
    <property type="project" value="UniProtKB-KW"/>
</dbReference>
<dbReference type="PANTHER" id="PTHR11662:SF280">
    <property type="entry name" value="FI21844P1-RELATED"/>
    <property type="match status" value="1"/>
</dbReference>
<dbReference type="FunFam" id="1.20.1250.20:FF:000532">
    <property type="entry name" value="SLC (SoLute Carrier) homolog"/>
    <property type="match status" value="1"/>
</dbReference>
<dbReference type="Gene3D" id="1.20.120.540">
    <property type="entry name" value="Voltage-gated potassium channels"/>
    <property type="match status" value="1"/>
</dbReference>
<evidence type="ECO:0000256" key="8">
    <source>
        <dbReference type="ARBA" id="ARBA00023136"/>
    </source>
</evidence>
<accession>N6UAR2</accession>
<evidence type="ECO:0000313" key="13">
    <source>
        <dbReference type="EMBL" id="ENN77736.1"/>
    </source>
</evidence>
<evidence type="ECO:0000256" key="11">
    <source>
        <dbReference type="ARBA" id="ARBA00068450"/>
    </source>
</evidence>
<evidence type="ECO:0000256" key="3">
    <source>
        <dbReference type="ARBA" id="ARBA00022448"/>
    </source>
</evidence>
<evidence type="ECO:0000259" key="12">
    <source>
        <dbReference type="PROSITE" id="PS50850"/>
    </source>
</evidence>
<evidence type="ECO:0000256" key="5">
    <source>
        <dbReference type="ARBA" id="ARBA00022847"/>
    </source>
</evidence>
<dbReference type="PANTHER" id="PTHR11662">
    <property type="entry name" value="SOLUTE CARRIER FAMILY 17"/>
    <property type="match status" value="1"/>
</dbReference>
<dbReference type="GO" id="GO:0016020">
    <property type="term" value="C:membrane"/>
    <property type="evidence" value="ECO:0007669"/>
    <property type="project" value="UniProtKB-SubCell"/>
</dbReference>
<keyword evidence="8" id="KW-0472">Membrane</keyword>
<dbReference type="InterPro" id="IPR020846">
    <property type="entry name" value="MFS_dom"/>
</dbReference>
<dbReference type="FunFam" id="1.20.1250.20:FF:000144">
    <property type="entry name" value="Picot, isoform B"/>
    <property type="match status" value="1"/>
</dbReference>
<evidence type="ECO:0000256" key="6">
    <source>
        <dbReference type="ARBA" id="ARBA00022989"/>
    </source>
</evidence>
<dbReference type="FunFam" id="1.20.1250.20:FF:000003">
    <property type="entry name" value="Solute carrier family 17 member 3"/>
    <property type="match status" value="1"/>
</dbReference>
<keyword evidence="9" id="KW-0406">Ion transport</keyword>
<dbReference type="InterPro" id="IPR050382">
    <property type="entry name" value="MFS_Na/Anion_cotransporter"/>
</dbReference>
<dbReference type="SUPFAM" id="SSF103473">
    <property type="entry name" value="MFS general substrate transporter"/>
    <property type="match status" value="3"/>
</dbReference>
<dbReference type="PROSITE" id="PS50850">
    <property type="entry name" value="MFS"/>
    <property type="match status" value="2"/>
</dbReference>
<dbReference type="InterPro" id="IPR005829">
    <property type="entry name" value="Sugar_transporter_CS"/>
</dbReference>
<dbReference type="AlphaFoldDB" id="N6UAR2"/>
<keyword evidence="5" id="KW-0769">Symport</keyword>
<dbReference type="CDD" id="cd17318">
    <property type="entry name" value="MFS_SLC17"/>
    <property type="match status" value="1"/>
</dbReference>
<comment type="similarity">
    <text evidence="2">Belongs to the major facilitator superfamily. Sodium/anion cotransporter family.</text>
</comment>
<proteinExistence type="inferred from homology"/>
<dbReference type="EMBL" id="KB740939">
    <property type="protein sequence ID" value="ENN77736.1"/>
    <property type="molecule type" value="Genomic_DNA"/>
</dbReference>
<dbReference type="InterPro" id="IPR036259">
    <property type="entry name" value="MFS_trans_sf"/>
</dbReference>
<dbReference type="InterPro" id="IPR011701">
    <property type="entry name" value="MFS"/>
</dbReference>
<evidence type="ECO:0000256" key="2">
    <source>
        <dbReference type="ARBA" id="ARBA00008586"/>
    </source>
</evidence>
<evidence type="ECO:0000256" key="7">
    <source>
        <dbReference type="ARBA" id="ARBA00023053"/>
    </source>
</evidence>
<comment type="function">
    <text evidence="10">May be an inorganic phosphate cotransporter.</text>
</comment>
<keyword evidence="3" id="KW-0813">Transport</keyword>
<name>N6UAR2_DENPD</name>
<keyword evidence="4" id="KW-0812">Transmembrane</keyword>
<dbReference type="Gene3D" id="1.20.1250.20">
    <property type="entry name" value="MFS general substrate transporter like domains"/>
    <property type="match status" value="4"/>
</dbReference>
<evidence type="ECO:0000256" key="10">
    <source>
        <dbReference type="ARBA" id="ARBA00054632"/>
    </source>
</evidence>
<keyword evidence="9" id="KW-0739">Sodium transport</keyword>
<feature type="domain" description="Major facilitator superfamily (MFS) profile" evidence="12">
    <location>
        <begin position="91"/>
        <end position="530"/>
    </location>
</feature>
<dbReference type="InterPro" id="IPR027378">
    <property type="entry name" value="Nucleotide_channel_N"/>
</dbReference>
<dbReference type="OrthoDB" id="2985014at2759"/>
<dbReference type="PROSITE" id="PS00217">
    <property type="entry name" value="SUGAR_TRANSPORT_2"/>
    <property type="match status" value="1"/>
</dbReference>
<comment type="subcellular location">
    <subcellularLocation>
        <location evidence="1">Membrane</location>
        <topology evidence="1">Multi-pass membrane protein</topology>
    </subcellularLocation>
</comment>
<evidence type="ECO:0000256" key="4">
    <source>
        <dbReference type="ARBA" id="ARBA00022692"/>
    </source>
</evidence>
<dbReference type="HOGENOM" id="CLU_282737_0_0_1"/>
<organism evidence="13">
    <name type="scientific">Dendroctonus ponderosae</name>
    <name type="common">Mountain pine beetle</name>
    <dbReference type="NCBI Taxonomy" id="77166"/>
    <lineage>
        <taxon>Eukaryota</taxon>
        <taxon>Metazoa</taxon>
        <taxon>Ecdysozoa</taxon>
        <taxon>Arthropoda</taxon>
        <taxon>Hexapoda</taxon>
        <taxon>Insecta</taxon>
        <taxon>Pterygota</taxon>
        <taxon>Neoptera</taxon>
        <taxon>Endopterygota</taxon>
        <taxon>Coleoptera</taxon>
        <taxon>Polyphaga</taxon>
        <taxon>Cucujiformia</taxon>
        <taxon>Curculionidae</taxon>
        <taxon>Scolytinae</taxon>
        <taxon>Dendroctonus</taxon>
    </lineage>
</organism>
<feature type="non-terminal residue" evidence="13">
    <location>
        <position position="1"/>
    </location>
</feature>
<keyword evidence="7" id="KW-0915">Sodium</keyword>
<keyword evidence="6" id="KW-1133">Transmembrane helix</keyword>
<dbReference type="GO" id="GO:0006820">
    <property type="term" value="P:monoatomic anion transport"/>
    <property type="evidence" value="ECO:0007669"/>
    <property type="project" value="TreeGrafter"/>
</dbReference>
<gene>
    <name evidence="13" type="ORF">YQE_05806</name>
</gene>
<evidence type="ECO:0000256" key="1">
    <source>
        <dbReference type="ARBA" id="ARBA00004141"/>
    </source>
</evidence>
<sequence>MSIVVWCYKFTTDKSNHKTELVVSELNQVRQDAALDLTLTKSPSINRFKLKRLKSLGGSFIGLYRRVSYAMVEKSPVVTSAPTIGVRHAQVLVLFLLIFLAYGIRVTLSVAIVAMTDPTASSNPNVPASDYFFTGFMLYCDFLTYPEWHDKSIVLSAFFWGYVIPQIFAGWLAGRYGSKWFLMGAMGICGTMCILLPAMAAAFGSKGVMINRALQGLCQGFLFPNVHHALSQWVPPDERSRLGTIVYAAGPFGTVIAMLLTGIISASYAGWPLVFYVYGGTSVAWTIICLVFTYNSPAVHPRISEAEKFFIEYNLGHSEGKPSHKIPWKSIFTSLPLWAILVSHCGQNWGFWTLMTEIPNYMGHVMNFNIKSNSILSALPYFVLWILSFIMSFTSDSLITRRILSIGNTRKVFNSIGLIIPAIALVFLGFTPSDDPKRAVALLVVAVGFNSGIFCGFNVNHVDISPNHAGILMGITNGISNIFGIVAPLLVQFLVSNEDDPEQWKIIFFMTAGVYVATDIFYVLFGTGEVQAWNEDPEAMRASFSIAIVAMTDNKTTQNHDVPTYSWNNTSVMLSSFFWSYIIFQVFAGYVAKKYGPKYLLLSGSIVNALSFSLIPVSAKYASSDGVIAMRVIQGISCGSVLSFIITGYVCSSWAGWPVSFYIFAVAGIVWCVLYFQFGYNSPAVHPSIKMEERRYIETSLGQSNTSEDVPVPWKAILTSKYFWSIVSANIGSAWGYAMMMTQIPTYLGKVMKFEISSVKKVRIGQQENKAELVNGIYTGNKGPLFGARHVQILLLSYCVLIGIATRGSFAVQIVAMTAQNSSSSNPDIPTYYDWKNSNIILSSFYWLYVVSNLVAAPLEKKFGPKWFFLGAIFLNCLAYTLLPAIAALFGEFGALACRLLQGLGEGFMFPTQQVILGQWAPAEERSRSIIAINTGSTIGSMLSSIIPGYLSTTWWGWPSSFYVIGAMGMLWCVLFLVFGRNSPASHPKITAEEKRYIQMSLNQEHTTEVPIPLKQMATSVPVLCNVVAQIGIAWSNNMALTEYASYLDKVMNFDIKSNGLYSAIPPGMALIAGLIFGPASDYAIMHNYLSTVNSRRLFHLIGGTGISISIVSLSFLDQSQKYMAILLMVCIYVSQSAMACGNVTNMIDLSPRFAGIIFGSSNAVGQSIGLFAPILVQLIVTHESDITQWRIVFIITAGIIMGTSIVFVIFASGDRQPWDGPADPNEPYSLPNTT</sequence>